<keyword evidence="3" id="KW-0805">Transcription regulation</keyword>
<dbReference type="Proteomes" id="UP001204562">
    <property type="component" value="Unassembled WGS sequence"/>
</dbReference>
<keyword evidence="5" id="KW-0238">DNA-binding</keyword>
<dbReference type="InterPro" id="IPR014284">
    <property type="entry name" value="RNA_pol_sigma-70_dom"/>
</dbReference>
<dbReference type="InterPro" id="IPR013325">
    <property type="entry name" value="RNA_pol_sigma_r2"/>
</dbReference>
<dbReference type="PANTHER" id="PTHR30385">
    <property type="entry name" value="SIGMA FACTOR F FLAGELLAR"/>
    <property type="match status" value="1"/>
</dbReference>
<evidence type="ECO:0000259" key="8">
    <source>
        <dbReference type="PROSITE" id="PS00715"/>
    </source>
</evidence>
<dbReference type="InterPro" id="IPR013249">
    <property type="entry name" value="RNA_pol_sigma70_r4_t2"/>
</dbReference>
<comment type="function">
    <text evidence="7">Sigma factors are initiation factors that promote the attachment of RNA polymerase to specific initiation sites and are then released. Sigma-S contributes to the protection against external stress, thus playing a role in cellular fitness and survival.</text>
</comment>
<evidence type="ECO:0000313" key="9">
    <source>
        <dbReference type="EMBL" id="MCQ4771333.1"/>
    </source>
</evidence>
<protein>
    <recommendedName>
        <fullName evidence="2">RNA polymerase sigma factor SigS</fullName>
    </recommendedName>
</protein>
<dbReference type="GO" id="GO:0006352">
    <property type="term" value="P:DNA-templated transcription initiation"/>
    <property type="evidence" value="ECO:0007669"/>
    <property type="project" value="InterPro"/>
</dbReference>
<reference evidence="9" key="1">
    <citation type="submission" date="2022-06" db="EMBL/GenBank/DDBJ databases">
        <title>Isolation of gut microbiota from human fecal samples.</title>
        <authorList>
            <person name="Pamer E.G."/>
            <person name="Barat B."/>
            <person name="Waligurski E."/>
            <person name="Medina S."/>
            <person name="Paddock L."/>
            <person name="Mostad J."/>
        </authorList>
    </citation>
    <scope>NUCLEOTIDE SEQUENCE</scope>
    <source>
        <strain evidence="9">DFI.9.91</strain>
    </source>
</reference>
<proteinExistence type="inferred from homology"/>
<dbReference type="NCBIfam" id="TIGR02937">
    <property type="entry name" value="sigma70-ECF"/>
    <property type="match status" value="1"/>
</dbReference>
<dbReference type="Pfam" id="PF04542">
    <property type="entry name" value="Sigma70_r2"/>
    <property type="match status" value="1"/>
</dbReference>
<accession>A0AAW5JNA7</accession>
<feature type="domain" description="RNA polymerase sigma-70" evidence="8">
    <location>
        <begin position="55"/>
        <end position="68"/>
    </location>
</feature>
<name>A0AAW5JNA7_9FIRM</name>
<evidence type="ECO:0000256" key="4">
    <source>
        <dbReference type="ARBA" id="ARBA00023082"/>
    </source>
</evidence>
<dbReference type="GO" id="GO:0003677">
    <property type="term" value="F:DNA binding"/>
    <property type="evidence" value="ECO:0007669"/>
    <property type="project" value="UniProtKB-KW"/>
</dbReference>
<dbReference type="InterPro" id="IPR000943">
    <property type="entry name" value="RNA_pol_sigma70"/>
</dbReference>
<comment type="similarity">
    <text evidence="1">Belongs to the sigma-70 factor family.</text>
</comment>
<sequence length="211" mass="23530">MKSVYTTQNPTADEALCSLAASGDRIAEEALVMRYNRLVRVCARPYFLAGGDSEDLIQEGMVGLLNAIREYDPGKGSSFRTYAETCIRNRILSAIRAAARDKHTPLNHYVSYETPLLDGNTDSYPLSASRQPQQNPEDMLISREERRERLGTLKGQLSGFEAQILDLYLRGLSYVEIASEVDRSPKAVDNAVQRIRRKVAQHLSSGDFSQG</sequence>
<dbReference type="EMBL" id="JANFYS010000029">
    <property type="protein sequence ID" value="MCQ4771333.1"/>
    <property type="molecule type" value="Genomic_DNA"/>
</dbReference>
<dbReference type="SUPFAM" id="SSF46894">
    <property type="entry name" value="C-terminal effector domain of the bipartite response regulators"/>
    <property type="match status" value="1"/>
</dbReference>
<dbReference type="InterPro" id="IPR007627">
    <property type="entry name" value="RNA_pol_sigma70_r2"/>
</dbReference>
<evidence type="ECO:0000313" key="10">
    <source>
        <dbReference type="Proteomes" id="UP001204562"/>
    </source>
</evidence>
<comment type="caution">
    <text evidence="9">The sequence shown here is derived from an EMBL/GenBank/DDBJ whole genome shotgun (WGS) entry which is preliminary data.</text>
</comment>
<dbReference type="Gene3D" id="1.20.120.1810">
    <property type="match status" value="1"/>
</dbReference>
<gene>
    <name evidence="9" type="ORF">NE579_12865</name>
</gene>
<dbReference type="GO" id="GO:0016987">
    <property type="term" value="F:sigma factor activity"/>
    <property type="evidence" value="ECO:0007669"/>
    <property type="project" value="UniProtKB-KW"/>
</dbReference>
<keyword evidence="4" id="KW-0731">Sigma factor</keyword>
<dbReference type="AlphaFoldDB" id="A0AAW5JNA7"/>
<evidence type="ECO:0000256" key="7">
    <source>
        <dbReference type="ARBA" id="ARBA00024701"/>
    </source>
</evidence>
<evidence type="ECO:0000256" key="1">
    <source>
        <dbReference type="ARBA" id="ARBA00007788"/>
    </source>
</evidence>
<dbReference type="InterPro" id="IPR016371">
    <property type="entry name" value="RNA_pol_sigma-H_factor"/>
</dbReference>
<dbReference type="InterPro" id="IPR016032">
    <property type="entry name" value="Sig_transdc_resp-reg_C-effctor"/>
</dbReference>
<dbReference type="Gene3D" id="1.10.10.10">
    <property type="entry name" value="Winged helix-like DNA-binding domain superfamily/Winged helix DNA-binding domain"/>
    <property type="match status" value="1"/>
</dbReference>
<dbReference type="Pfam" id="PF08281">
    <property type="entry name" value="Sigma70_r4_2"/>
    <property type="match status" value="1"/>
</dbReference>
<organism evidence="9 10">
    <name type="scientific">Intestinimonas massiliensis</name>
    <name type="common">ex Afouda et al. 2020</name>
    <dbReference type="NCBI Taxonomy" id="1673721"/>
    <lineage>
        <taxon>Bacteria</taxon>
        <taxon>Bacillati</taxon>
        <taxon>Bacillota</taxon>
        <taxon>Clostridia</taxon>
        <taxon>Eubacteriales</taxon>
        <taxon>Intestinimonas</taxon>
    </lineage>
</organism>
<dbReference type="RefSeq" id="WP_050618402.1">
    <property type="nucleotide sequence ID" value="NZ_JANFYG010000004.1"/>
</dbReference>
<dbReference type="PANTHER" id="PTHR30385:SF1">
    <property type="entry name" value="RNA POLYMERASE SIGMA-H FACTOR"/>
    <property type="match status" value="1"/>
</dbReference>
<dbReference type="SUPFAM" id="SSF88946">
    <property type="entry name" value="Sigma2 domain of RNA polymerase sigma factors"/>
    <property type="match status" value="1"/>
</dbReference>
<dbReference type="PROSITE" id="PS00715">
    <property type="entry name" value="SIGMA70_1"/>
    <property type="match status" value="1"/>
</dbReference>
<evidence type="ECO:0000256" key="6">
    <source>
        <dbReference type="ARBA" id="ARBA00023163"/>
    </source>
</evidence>
<dbReference type="PIRSF" id="PIRSF002939">
    <property type="entry name" value="RNA_polymerase_sigma-H_factor"/>
    <property type="match status" value="1"/>
</dbReference>
<dbReference type="InterPro" id="IPR036388">
    <property type="entry name" value="WH-like_DNA-bd_sf"/>
</dbReference>
<evidence type="ECO:0000256" key="5">
    <source>
        <dbReference type="ARBA" id="ARBA00023125"/>
    </source>
</evidence>
<keyword evidence="6" id="KW-0804">Transcription</keyword>
<evidence type="ECO:0000256" key="2">
    <source>
        <dbReference type="ARBA" id="ARBA00021245"/>
    </source>
</evidence>
<evidence type="ECO:0000256" key="3">
    <source>
        <dbReference type="ARBA" id="ARBA00023015"/>
    </source>
</evidence>